<reference evidence="1" key="2">
    <citation type="submission" date="2020-11" db="EMBL/GenBank/DDBJ databases">
        <authorList>
            <person name="McCartney M.A."/>
            <person name="Auch B."/>
            <person name="Kono T."/>
            <person name="Mallez S."/>
            <person name="Becker A."/>
            <person name="Gohl D.M."/>
            <person name="Silverstein K.A.T."/>
            <person name="Koren S."/>
            <person name="Bechman K.B."/>
            <person name="Herman A."/>
            <person name="Abrahante J.E."/>
            <person name="Garbe J."/>
        </authorList>
    </citation>
    <scope>NUCLEOTIDE SEQUENCE</scope>
    <source>
        <strain evidence="1">Duluth1</strain>
        <tissue evidence="1">Whole animal</tissue>
    </source>
</reference>
<name>A0A9D4LN70_DREPO</name>
<organism evidence="1 2">
    <name type="scientific">Dreissena polymorpha</name>
    <name type="common">Zebra mussel</name>
    <name type="synonym">Mytilus polymorpha</name>
    <dbReference type="NCBI Taxonomy" id="45954"/>
    <lineage>
        <taxon>Eukaryota</taxon>
        <taxon>Metazoa</taxon>
        <taxon>Spiralia</taxon>
        <taxon>Lophotrochozoa</taxon>
        <taxon>Mollusca</taxon>
        <taxon>Bivalvia</taxon>
        <taxon>Autobranchia</taxon>
        <taxon>Heteroconchia</taxon>
        <taxon>Euheterodonta</taxon>
        <taxon>Imparidentia</taxon>
        <taxon>Neoheterodontei</taxon>
        <taxon>Myida</taxon>
        <taxon>Dreissenoidea</taxon>
        <taxon>Dreissenidae</taxon>
        <taxon>Dreissena</taxon>
    </lineage>
</organism>
<reference evidence="1" key="1">
    <citation type="journal article" date="2019" name="bioRxiv">
        <title>The Genome of the Zebra Mussel, Dreissena polymorpha: A Resource for Invasive Species Research.</title>
        <authorList>
            <person name="McCartney M.A."/>
            <person name="Auch B."/>
            <person name="Kono T."/>
            <person name="Mallez S."/>
            <person name="Zhang Y."/>
            <person name="Obille A."/>
            <person name="Becker A."/>
            <person name="Abrahante J.E."/>
            <person name="Garbe J."/>
            <person name="Badalamenti J.P."/>
            <person name="Herman A."/>
            <person name="Mangelson H."/>
            <person name="Liachko I."/>
            <person name="Sullivan S."/>
            <person name="Sone E.D."/>
            <person name="Koren S."/>
            <person name="Silverstein K.A.T."/>
            <person name="Beckman K.B."/>
            <person name="Gohl D.M."/>
        </authorList>
    </citation>
    <scope>NUCLEOTIDE SEQUENCE</scope>
    <source>
        <strain evidence="1">Duluth1</strain>
        <tissue evidence="1">Whole animal</tissue>
    </source>
</reference>
<evidence type="ECO:0000313" key="1">
    <source>
        <dbReference type="EMBL" id="KAH3860884.1"/>
    </source>
</evidence>
<dbReference type="AlphaFoldDB" id="A0A9D4LN70"/>
<proteinExistence type="predicted"/>
<protein>
    <submittedName>
        <fullName evidence="1">Uncharacterized protein</fullName>
    </submittedName>
</protein>
<evidence type="ECO:0000313" key="2">
    <source>
        <dbReference type="Proteomes" id="UP000828390"/>
    </source>
</evidence>
<dbReference type="Proteomes" id="UP000828390">
    <property type="component" value="Unassembled WGS sequence"/>
</dbReference>
<gene>
    <name evidence="1" type="ORF">DPMN_023807</name>
</gene>
<sequence length="115" mass="12470">MATVQISTEVTNVIVKPDLDKCSVLALQQFVLILTNVQTSRTHAAQMELVQTPKARLFATVPMGIKVIELITRVTIVQILTNAIKLQIINVSTVPVKTPRDAGIACVTCLNANMS</sequence>
<accession>A0A9D4LN70</accession>
<keyword evidence="2" id="KW-1185">Reference proteome</keyword>
<dbReference type="EMBL" id="JAIWYP010000002">
    <property type="protein sequence ID" value="KAH3860884.1"/>
    <property type="molecule type" value="Genomic_DNA"/>
</dbReference>
<comment type="caution">
    <text evidence="1">The sequence shown here is derived from an EMBL/GenBank/DDBJ whole genome shotgun (WGS) entry which is preliminary data.</text>
</comment>